<gene>
    <name evidence="2" type="ORF">DdX_13242</name>
</gene>
<keyword evidence="3" id="KW-1185">Reference proteome</keyword>
<sequence>MKLLLMITMAVELCLLLANSAHGSCQGATCIATITSSGQCVTVSNYTDIVDTSNTVTVCVGTIPIQISNGPEGCVILLDSTPHCDSTYFCGQISLSAKILPPLALCVTSSGTDDGLGMVHDKCLPVISRKRKREASDNSSFVHSESMEDDPANVISRLFGISLGL</sequence>
<evidence type="ECO:0000256" key="1">
    <source>
        <dbReference type="SAM" id="SignalP"/>
    </source>
</evidence>
<proteinExistence type="predicted"/>
<evidence type="ECO:0000313" key="3">
    <source>
        <dbReference type="Proteomes" id="UP001201812"/>
    </source>
</evidence>
<dbReference type="Proteomes" id="UP001201812">
    <property type="component" value="Unassembled WGS sequence"/>
</dbReference>
<evidence type="ECO:0000313" key="2">
    <source>
        <dbReference type="EMBL" id="KAI1706015.1"/>
    </source>
</evidence>
<keyword evidence="1" id="KW-0732">Signal</keyword>
<feature type="signal peptide" evidence="1">
    <location>
        <begin position="1"/>
        <end position="23"/>
    </location>
</feature>
<dbReference type="AlphaFoldDB" id="A0AAD4MWD3"/>
<comment type="caution">
    <text evidence="2">The sequence shown here is derived from an EMBL/GenBank/DDBJ whole genome shotgun (WGS) entry which is preliminary data.</text>
</comment>
<name>A0AAD4MWD3_9BILA</name>
<feature type="chain" id="PRO_5042192589" evidence="1">
    <location>
        <begin position="24"/>
        <end position="165"/>
    </location>
</feature>
<protein>
    <submittedName>
        <fullName evidence="2">Uncharacterized protein</fullName>
    </submittedName>
</protein>
<reference evidence="2" key="1">
    <citation type="submission" date="2022-01" db="EMBL/GenBank/DDBJ databases">
        <title>Genome Sequence Resource for Two Populations of Ditylenchus destructor, the Migratory Endoparasitic Phytonematode.</title>
        <authorList>
            <person name="Zhang H."/>
            <person name="Lin R."/>
            <person name="Xie B."/>
        </authorList>
    </citation>
    <scope>NUCLEOTIDE SEQUENCE</scope>
    <source>
        <strain evidence="2">BazhouSP</strain>
    </source>
</reference>
<organism evidence="2 3">
    <name type="scientific">Ditylenchus destructor</name>
    <dbReference type="NCBI Taxonomy" id="166010"/>
    <lineage>
        <taxon>Eukaryota</taxon>
        <taxon>Metazoa</taxon>
        <taxon>Ecdysozoa</taxon>
        <taxon>Nematoda</taxon>
        <taxon>Chromadorea</taxon>
        <taxon>Rhabditida</taxon>
        <taxon>Tylenchina</taxon>
        <taxon>Tylenchomorpha</taxon>
        <taxon>Sphaerularioidea</taxon>
        <taxon>Anguinidae</taxon>
        <taxon>Anguininae</taxon>
        <taxon>Ditylenchus</taxon>
    </lineage>
</organism>
<dbReference type="EMBL" id="JAKKPZ010000051">
    <property type="protein sequence ID" value="KAI1706015.1"/>
    <property type="molecule type" value="Genomic_DNA"/>
</dbReference>
<accession>A0AAD4MWD3</accession>